<dbReference type="AlphaFoldDB" id="A0A4U6UV44"/>
<dbReference type="OMA" id="TTYYCEK"/>
<keyword evidence="1" id="KW-0812">Transmembrane</keyword>
<dbReference type="Gramene" id="TKW19345">
    <property type="protein sequence ID" value="TKW19345"/>
    <property type="gene ID" value="SEVIR_4G014600v2"/>
</dbReference>
<evidence type="ECO:0008006" key="4">
    <source>
        <dbReference type="Google" id="ProtNLM"/>
    </source>
</evidence>
<evidence type="ECO:0000313" key="2">
    <source>
        <dbReference type="EMBL" id="TKW19345.1"/>
    </source>
</evidence>
<keyword evidence="3" id="KW-1185">Reference proteome</keyword>
<proteinExistence type="predicted"/>
<reference evidence="2" key="1">
    <citation type="submission" date="2019-03" db="EMBL/GenBank/DDBJ databases">
        <title>WGS assembly of Setaria viridis.</title>
        <authorList>
            <person name="Huang P."/>
            <person name="Jenkins J."/>
            <person name="Grimwood J."/>
            <person name="Barry K."/>
            <person name="Healey A."/>
            <person name="Mamidi S."/>
            <person name="Sreedasyam A."/>
            <person name="Shu S."/>
            <person name="Feldman M."/>
            <person name="Wu J."/>
            <person name="Yu Y."/>
            <person name="Chen C."/>
            <person name="Johnson J."/>
            <person name="Rokhsar D."/>
            <person name="Baxter I."/>
            <person name="Schmutz J."/>
            <person name="Brutnell T."/>
            <person name="Kellogg E."/>
        </authorList>
    </citation>
    <scope>NUCLEOTIDE SEQUENCE [LARGE SCALE GENOMIC DNA]</scope>
</reference>
<name>A0A4U6UV44_SETVI</name>
<feature type="transmembrane region" description="Helical" evidence="1">
    <location>
        <begin position="22"/>
        <end position="43"/>
    </location>
</feature>
<keyword evidence="1" id="KW-0472">Membrane</keyword>
<dbReference type="EMBL" id="CM016555">
    <property type="protein sequence ID" value="TKW19345.1"/>
    <property type="molecule type" value="Genomic_DNA"/>
</dbReference>
<organism evidence="2 3">
    <name type="scientific">Setaria viridis</name>
    <name type="common">Green bristlegrass</name>
    <name type="synonym">Setaria italica subsp. viridis</name>
    <dbReference type="NCBI Taxonomy" id="4556"/>
    <lineage>
        <taxon>Eukaryota</taxon>
        <taxon>Viridiplantae</taxon>
        <taxon>Streptophyta</taxon>
        <taxon>Embryophyta</taxon>
        <taxon>Tracheophyta</taxon>
        <taxon>Spermatophyta</taxon>
        <taxon>Magnoliopsida</taxon>
        <taxon>Liliopsida</taxon>
        <taxon>Poales</taxon>
        <taxon>Poaceae</taxon>
        <taxon>PACMAD clade</taxon>
        <taxon>Panicoideae</taxon>
        <taxon>Panicodae</taxon>
        <taxon>Paniceae</taxon>
        <taxon>Cenchrinae</taxon>
        <taxon>Setaria</taxon>
    </lineage>
</organism>
<dbReference type="PANTHER" id="PTHR36480:SF10">
    <property type="entry name" value="LATE EMBRYOGENESIS ABUNDANT PROTEIN LEA-2 SUBGROUP DOMAIN-CONTAINING PROTEIN"/>
    <property type="match status" value="1"/>
</dbReference>
<dbReference type="Proteomes" id="UP000298652">
    <property type="component" value="Chromosome 4"/>
</dbReference>
<gene>
    <name evidence="2" type="ORF">SEVIR_4G014600v2</name>
</gene>
<evidence type="ECO:0000256" key="1">
    <source>
        <dbReference type="SAM" id="Phobius"/>
    </source>
</evidence>
<protein>
    <recommendedName>
        <fullName evidence="4">Late embryogenesis abundant protein LEA-2 subgroup domain-containing protein</fullName>
    </recommendedName>
</protein>
<keyword evidence="1" id="KW-1133">Transmembrane helix</keyword>
<accession>A0A4U6UV44</accession>
<sequence>MAAAVDGGDDGKNPAAFRCIDAVRYTVALVVTVLIVSVIVNAIKFVLRSDPLHVSIVGGFVSTANLSTSPPSRIDILALDFDVRAQNPSGRTRMYYVNISAYFFDGNTSASTLAPAYDSMVYSARDIPSIVVPQQSAVDSYMLVMATNKTMPDYFDSLHGGGRMSGVTLRLDGNLTTEVYGSNSTRLTTYYCEKLLLGGHKDDEAFKGTPDVFCRAEHPS</sequence>
<dbReference type="PANTHER" id="PTHR36480">
    <property type="entry name" value="OS06G0118900 PROTEIN-RELATED"/>
    <property type="match status" value="1"/>
</dbReference>
<evidence type="ECO:0000313" key="3">
    <source>
        <dbReference type="Proteomes" id="UP000298652"/>
    </source>
</evidence>